<name>A0AAN7UTN1_9PEZI</name>
<dbReference type="EMBL" id="JAWHQM010000056">
    <property type="protein sequence ID" value="KAK5635637.1"/>
    <property type="molecule type" value="Genomic_DNA"/>
</dbReference>
<keyword evidence="2" id="KW-1185">Reference proteome</keyword>
<sequence>MSDLWWLNDTVACPQNKWLTLVFVHKTHPASMAVDKLEADCVIVHMVRHGPCVGDADVRGNYGTTETRRYQVTIMHPRTTHNPRRVVFQPTRYEGMLRWWSRHRLLGRNEFDSRA</sequence>
<accession>A0AAN7UTN1</accession>
<dbReference type="Proteomes" id="UP001305414">
    <property type="component" value="Unassembled WGS sequence"/>
</dbReference>
<comment type="caution">
    <text evidence="1">The sequence shown here is derived from an EMBL/GenBank/DDBJ whole genome shotgun (WGS) entry which is preliminary data.</text>
</comment>
<gene>
    <name evidence="1" type="ORF">RRF57_011349</name>
</gene>
<evidence type="ECO:0000313" key="1">
    <source>
        <dbReference type="EMBL" id="KAK5635637.1"/>
    </source>
</evidence>
<organism evidence="1 2">
    <name type="scientific">Xylaria bambusicola</name>
    <dbReference type="NCBI Taxonomy" id="326684"/>
    <lineage>
        <taxon>Eukaryota</taxon>
        <taxon>Fungi</taxon>
        <taxon>Dikarya</taxon>
        <taxon>Ascomycota</taxon>
        <taxon>Pezizomycotina</taxon>
        <taxon>Sordariomycetes</taxon>
        <taxon>Xylariomycetidae</taxon>
        <taxon>Xylariales</taxon>
        <taxon>Xylariaceae</taxon>
        <taxon>Xylaria</taxon>
    </lineage>
</organism>
<reference evidence="1 2" key="1">
    <citation type="submission" date="2023-10" db="EMBL/GenBank/DDBJ databases">
        <title>Draft genome sequence of Xylaria bambusicola isolate GMP-LS, the root and basal stem rot pathogen of sugarcane in Indonesia.</title>
        <authorList>
            <person name="Selvaraj P."/>
            <person name="Muralishankar V."/>
            <person name="Muruganantham S."/>
            <person name="Sp S."/>
            <person name="Haryani S."/>
            <person name="Lau K.J.X."/>
            <person name="Naqvi N.I."/>
        </authorList>
    </citation>
    <scope>NUCLEOTIDE SEQUENCE [LARGE SCALE GENOMIC DNA]</scope>
    <source>
        <strain evidence="1">GMP-LS</strain>
    </source>
</reference>
<evidence type="ECO:0000313" key="2">
    <source>
        <dbReference type="Proteomes" id="UP001305414"/>
    </source>
</evidence>
<proteinExistence type="predicted"/>
<protein>
    <submittedName>
        <fullName evidence="1">Uncharacterized protein</fullName>
    </submittedName>
</protein>
<dbReference type="AlphaFoldDB" id="A0AAN7UTN1"/>